<reference evidence="4 6" key="2">
    <citation type="submission" date="2018-11" db="EMBL/GenBank/DDBJ databases">
        <authorList>
            <consortium name="Pathogen Informatics"/>
        </authorList>
    </citation>
    <scope>NUCLEOTIDE SEQUENCE [LARGE SCALE GENOMIC DNA]</scope>
</reference>
<dbReference type="Proteomes" id="UP000038040">
    <property type="component" value="Unplaced"/>
</dbReference>
<dbReference type="PROSITE" id="PS51670">
    <property type="entry name" value="SHKT"/>
    <property type="match status" value="2"/>
</dbReference>
<feature type="signal peptide" evidence="2">
    <location>
        <begin position="1"/>
        <end position="18"/>
    </location>
</feature>
<keyword evidence="6" id="KW-1185">Reference proteome</keyword>
<dbReference type="PANTHER" id="PTHR21724">
    <property type="entry name" value="SHKT DOMAIN-CONTAINING PROTEIN"/>
    <property type="match status" value="1"/>
</dbReference>
<evidence type="ECO:0000256" key="1">
    <source>
        <dbReference type="PROSITE-ProRule" id="PRU01005"/>
    </source>
</evidence>
<dbReference type="InterPro" id="IPR003582">
    <property type="entry name" value="ShKT_dom"/>
</dbReference>
<evidence type="ECO:0000259" key="3">
    <source>
        <dbReference type="PROSITE" id="PS51670"/>
    </source>
</evidence>
<feature type="domain" description="ShKT" evidence="3">
    <location>
        <begin position="165"/>
        <end position="199"/>
    </location>
</feature>
<dbReference type="WBParaSite" id="DME_0000996701-mRNA-1">
    <property type="protein sequence ID" value="DME_0000996701-mRNA-1"/>
    <property type="gene ID" value="DME_0000996701"/>
</dbReference>
<dbReference type="OrthoDB" id="5813795at2759"/>
<dbReference type="AlphaFoldDB" id="A0A0N4UPR7"/>
<evidence type="ECO:0000313" key="6">
    <source>
        <dbReference type="Proteomes" id="UP000274756"/>
    </source>
</evidence>
<sequence length="199" mass="21901">MILALIFLIVKFFDDVNAATVAIQECHNGGAEADQPPQGQIPRRPVPSPFACRDNDQNGLCNALFPNDNIANNLDQARTYKVNQNCFAPTHSSIAIRFCASTCALCCKTPQFSGCPDIVSNCTLFVENPALCTSQHLSAFALEKCAKTCGLCDKPGTTTVASSNCRDERVDCARHRQFCHVHPFSSYYNIYCRKTCNFC</sequence>
<evidence type="ECO:0000256" key="2">
    <source>
        <dbReference type="SAM" id="SignalP"/>
    </source>
</evidence>
<dbReference type="SMART" id="SM00254">
    <property type="entry name" value="ShKT"/>
    <property type="match status" value="2"/>
</dbReference>
<protein>
    <submittedName>
        <fullName evidence="7">ShKT domain-containing protein</fullName>
    </submittedName>
</protein>
<dbReference type="EMBL" id="UYYG01001251">
    <property type="protein sequence ID" value="VDN60844.1"/>
    <property type="molecule type" value="Genomic_DNA"/>
</dbReference>
<keyword evidence="1" id="KW-1015">Disulfide bond</keyword>
<feature type="disulfide bond" evidence="1">
    <location>
        <begin position="165"/>
        <end position="199"/>
    </location>
</feature>
<dbReference type="Proteomes" id="UP000274756">
    <property type="component" value="Unassembled WGS sequence"/>
</dbReference>
<evidence type="ECO:0000313" key="5">
    <source>
        <dbReference type="Proteomes" id="UP000038040"/>
    </source>
</evidence>
<name>A0A0N4UPR7_DRAME</name>
<gene>
    <name evidence="4" type="ORF">DME_LOCUS10817</name>
</gene>
<dbReference type="PANTHER" id="PTHR21724:SF109">
    <property type="entry name" value="SHKT DOMAIN-CONTAINING PROTEIN"/>
    <property type="match status" value="1"/>
</dbReference>
<proteinExistence type="predicted"/>
<comment type="caution">
    <text evidence="1">Lacks conserved residue(s) required for the propagation of feature annotation.</text>
</comment>
<evidence type="ECO:0000313" key="4">
    <source>
        <dbReference type="EMBL" id="VDN60844.1"/>
    </source>
</evidence>
<organism evidence="5 7">
    <name type="scientific">Dracunculus medinensis</name>
    <name type="common">Guinea worm</name>
    <dbReference type="NCBI Taxonomy" id="318479"/>
    <lineage>
        <taxon>Eukaryota</taxon>
        <taxon>Metazoa</taxon>
        <taxon>Ecdysozoa</taxon>
        <taxon>Nematoda</taxon>
        <taxon>Chromadorea</taxon>
        <taxon>Rhabditida</taxon>
        <taxon>Spirurina</taxon>
        <taxon>Dracunculoidea</taxon>
        <taxon>Dracunculidae</taxon>
        <taxon>Dracunculus</taxon>
    </lineage>
</organism>
<dbReference type="Pfam" id="PF01549">
    <property type="entry name" value="ShK"/>
    <property type="match status" value="3"/>
</dbReference>
<evidence type="ECO:0000313" key="7">
    <source>
        <dbReference type="WBParaSite" id="DME_0000996701-mRNA-1"/>
    </source>
</evidence>
<feature type="domain" description="ShKT" evidence="3">
    <location>
        <begin position="106"/>
        <end position="152"/>
    </location>
</feature>
<dbReference type="Gene3D" id="1.10.10.1940">
    <property type="match status" value="1"/>
</dbReference>
<feature type="chain" id="PRO_5041041701" evidence="2">
    <location>
        <begin position="19"/>
        <end position="199"/>
    </location>
</feature>
<accession>A0A0N4UPR7</accession>
<reference evidence="7" key="1">
    <citation type="submission" date="2017-02" db="UniProtKB">
        <authorList>
            <consortium name="WormBaseParasite"/>
        </authorList>
    </citation>
    <scope>IDENTIFICATION</scope>
</reference>
<keyword evidence="2" id="KW-0732">Signal</keyword>